<feature type="region of interest" description="Disordered" evidence="6">
    <location>
        <begin position="361"/>
        <end position="381"/>
    </location>
</feature>
<dbReference type="InterPro" id="IPR017941">
    <property type="entry name" value="Rieske_2Fe-2S"/>
</dbReference>
<proteinExistence type="predicted"/>
<dbReference type="InterPro" id="IPR044043">
    <property type="entry name" value="VanA_C_cat"/>
</dbReference>
<feature type="domain" description="Rieske" evidence="7">
    <location>
        <begin position="6"/>
        <end position="119"/>
    </location>
</feature>
<keyword evidence="1" id="KW-0001">2Fe-2S</keyword>
<protein>
    <recommendedName>
        <fullName evidence="7">Rieske domain-containing protein</fullName>
    </recommendedName>
</protein>
<feature type="region of interest" description="Disordered" evidence="6">
    <location>
        <begin position="214"/>
        <end position="248"/>
    </location>
</feature>
<dbReference type="PROSITE" id="PS51296">
    <property type="entry name" value="RIESKE"/>
    <property type="match status" value="1"/>
</dbReference>
<dbReference type="Pfam" id="PF00355">
    <property type="entry name" value="Rieske"/>
    <property type="match status" value="1"/>
</dbReference>
<name>A0A382FF27_9ZZZZ</name>
<dbReference type="SUPFAM" id="SSF55961">
    <property type="entry name" value="Bet v1-like"/>
    <property type="match status" value="1"/>
</dbReference>
<dbReference type="InterPro" id="IPR050584">
    <property type="entry name" value="Cholesterol_7-desaturase"/>
</dbReference>
<dbReference type="SUPFAM" id="SSF50022">
    <property type="entry name" value="ISP domain"/>
    <property type="match status" value="1"/>
</dbReference>
<reference evidence="8" key="1">
    <citation type="submission" date="2018-05" db="EMBL/GenBank/DDBJ databases">
        <authorList>
            <person name="Lanie J.A."/>
            <person name="Ng W.-L."/>
            <person name="Kazmierczak K.M."/>
            <person name="Andrzejewski T.M."/>
            <person name="Davidsen T.M."/>
            <person name="Wayne K.J."/>
            <person name="Tettelin H."/>
            <person name="Glass J.I."/>
            <person name="Rusch D."/>
            <person name="Podicherti R."/>
            <person name="Tsui H.-C.T."/>
            <person name="Winkler M.E."/>
        </authorList>
    </citation>
    <scope>NUCLEOTIDE SEQUENCE</scope>
</reference>
<keyword evidence="2" id="KW-0479">Metal-binding</keyword>
<dbReference type="PANTHER" id="PTHR21266:SF59">
    <property type="entry name" value="BLR4922 PROTEIN"/>
    <property type="match status" value="1"/>
</dbReference>
<dbReference type="Gene3D" id="3.90.380.10">
    <property type="entry name" value="Naphthalene 1,2-dioxygenase Alpha Subunit, Chain A, domain 1"/>
    <property type="match status" value="1"/>
</dbReference>
<dbReference type="GO" id="GO:0051537">
    <property type="term" value="F:2 iron, 2 sulfur cluster binding"/>
    <property type="evidence" value="ECO:0007669"/>
    <property type="project" value="UniProtKB-KW"/>
</dbReference>
<dbReference type="AlphaFoldDB" id="A0A382FF27"/>
<keyword evidence="3" id="KW-0560">Oxidoreductase</keyword>
<evidence type="ECO:0000256" key="2">
    <source>
        <dbReference type="ARBA" id="ARBA00022723"/>
    </source>
</evidence>
<evidence type="ECO:0000256" key="1">
    <source>
        <dbReference type="ARBA" id="ARBA00022714"/>
    </source>
</evidence>
<dbReference type="GO" id="GO:0046872">
    <property type="term" value="F:metal ion binding"/>
    <property type="evidence" value="ECO:0007669"/>
    <property type="project" value="UniProtKB-KW"/>
</dbReference>
<sequence length="404" mass="45155">MYINFWYPIVIGEELKVGKPEKVKVLGVDVVAFRDSKGNANVISDTCCHRGGSLGGAWANLPTAPRIVEDSIVCPYHGWEFGGDGKCTNIPSLGYGAKVPDRAKVDAYSVQEKYGIVFAFLGDLPEEERPPLLDIEEYGTDEWRTNKVLAFEVPFNFERSVENGLDPAHNEFVHPTHGFTGINRDTYIVNKITAEDHLQGWGFWFMHTFDSPPLPEDDHPTSEGTTPWGDTKPERSPVTAGGGTHGPNTLITHINITPETGFRQYFFEQPISETKTKIFFVNNRNFLMDPSMDEPIHARNLVIAQQDIDILIDVYPTVTPFVVKEEVIVPADVPIVAYRDWLAKFDAKGWRIDTKEFNENNGKGKAYAIPGPGRNKSKNYPLDTLPLVEASDDSDPAVMRLRTG</sequence>
<keyword evidence="5" id="KW-0411">Iron-sulfur</keyword>
<evidence type="ECO:0000256" key="4">
    <source>
        <dbReference type="ARBA" id="ARBA00023004"/>
    </source>
</evidence>
<dbReference type="InterPro" id="IPR036922">
    <property type="entry name" value="Rieske_2Fe-2S_sf"/>
</dbReference>
<dbReference type="PANTHER" id="PTHR21266">
    <property type="entry name" value="IRON-SULFUR DOMAIN CONTAINING PROTEIN"/>
    <property type="match status" value="1"/>
</dbReference>
<evidence type="ECO:0000256" key="6">
    <source>
        <dbReference type="SAM" id="MobiDB-lite"/>
    </source>
</evidence>
<dbReference type="EMBL" id="UINC01049655">
    <property type="protein sequence ID" value="SVB61696.1"/>
    <property type="molecule type" value="Genomic_DNA"/>
</dbReference>
<dbReference type="Gene3D" id="2.102.10.10">
    <property type="entry name" value="Rieske [2Fe-2S] iron-sulphur domain"/>
    <property type="match status" value="1"/>
</dbReference>
<evidence type="ECO:0000256" key="3">
    <source>
        <dbReference type="ARBA" id="ARBA00023002"/>
    </source>
</evidence>
<organism evidence="8">
    <name type="scientific">marine metagenome</name>
    <dbReference type="NCBI Taxonomy" id="408172"/>
    <lineage>
        <taxon>unclassified sequences</taxon>
        <taxon>metagenomes</taxon>
        <taxon>ecological metagenomes</taxon>
    </lineage>
</organism>
<evidence type="ECO:0000313" key="8">
    <source>
        <dbReference type="EMBL" id="SVB61696.1"/>
    </source>
</evidence>
<keyword evidence="4" id="KW-0408">Iron</keyword>
<accession>A0A382FF27</accession>
<dbReference type="Pfam" id="PF19112">
    <property type="entry name" value="VanA_C"/>
    <property type="match status" value="1"/>
</dbReference>
<evidence type="ECO:0000256" key="5">
    <source>
        <dbReference type="ARBA" id="ARBA00023014"/>
    </source>
</evidence>
<evidence type="ECO:0000259" key="7">
    <source>
        <dbReference type="PROSITE" id="PS51296"/>
    </source>
</evidence>
<dbReference type="GO" id="GO:0016491">
    <property type="term" value="F:oxidoreductase activity"/>
    <property type="evidence" value="ECO:0007669"/>
    <property type="project" value="UniProtKB-KW"/>
</dbReference>
<gene>
    <name evidence="8" type="ORF">METZ01_LOCUS214550</name>
</gene>